<accession>A0AAD7H4L8</accession>
<name>A0AAD7H4L8_9AGAR</name>
<organism evidence="3 4">
    <name type="scientific">Mycena metata</name>
    <dbReference type="NCBI Taxonomy" id="1033252"/>
    <lineage>
        <taxon>Eukaryota</taxon>
        <taxon>Fungi</taxon>
        <taxon>Dikarya</taxon>
        <taxon>Basidiomycota</taxon>
        <taxon>Agaricomycotina</taxon>
        <taxon>Agaricomycetes</taxon>
        <taxon>Agaricomycetidae</taxon>
        <taxon>Agaricales</taxon>
        <taxon>Marasmiineae</taxon>
        <taxon>Mycenaceae</taxon>
        <taxon>Mycena</taxon>
    </lineage>
</organism>
<evidence type="ECO:0000256" key="1">
    <source>
        <dbReference type="SAM" id="Coils"/>
    </source>
</evidence>
<comment type="caution">
    <text evidence="3">The sequence shown here is derived from an EMBL/GenBank/DDBJ whole genome shotgun (WGS) entry which is preliminary data.</text>
</comment>
<sequence>MSVNSPPPSAHWIRLPPSGLGAKYPDSAPVVTVAATVPSSSDTAQPFTPLTQRPPADDEAATSVADQDPEELNPNKVRIVDGSDALVDRLQKRVRRLEQHNTAIKAEHISLKTQIAQKDNGLKDLQTLFKGYENRLQQMKEQEQQFQLRHQEGQKTNLQLARRVEETSAQLEQMLQYQHYLEHKLLIAGRDAESDVDERGNESVDKAREVLIHTKAELKSLQSEIKLVDIEHATQNLRAQSRTIAQTILNTGRSQEDIHPTSRAYEHAVKLGVLESELQRVLRRPGGILLVSIKPEVGRLIPLSSHHPTVASLDGSKMPTGRNKTQSSRDYRATYTNLTGPCFLTLYGTPPIVSLLKWEIIPRFIKVYTMIFTQLTSKSEEHLASVTEPDHTPVIVDSTVSRILGGTLGDVWKTCTADAGYGGDALTAFLRSICALNEVRPTIQMLSNVDFLLQLLHYKRPACVM</sequence>
<dbReference type="AlphaFoldDB" id="A0AAD7H4L8"/>
<keyword evidence="1" id="KW-0175">Coiled coil</keyword>
<reference evidence="3" key="1">
    <citation type="submission" date="2023-03" db="EMBL/GenBank/DDBJ databases">
        <title>Massive genome expansion in bonnet fungi (Mycena s.s.) driven by repeated elements and novel gene families across ecological guilds.</title>
        <authorList>
            <consortium name="Lawrence Berkeley National Laboratory"/>
            <person name="Harder C.B."/>
            <person name="Miyauchi S."/>
            <person name="Viragh M."/>
            <person name="Kuo A."/>
            <person name="Thoen E."/>
            <person name="Andreopoulos B."/>
            <person name="Lu D."/>
            <person name="Skrede I."/>
            <person name="Drula E."/>
            <person name="Henrissat B."/>
            <person name="Morin E."/>
            <person name="Kohler A."/>
            <person name="Barry K."/>
            <person name="LaButti K."/>
            <person name="Morin E."/>
            <person name="Salamov A."/>
            <person name="Lipzen A."/>
            <person name="Mereny Z."/>
            <person name="Hegedus B."/>
            <person name="Baldrian P."/>
            <person name="Stursova M."/>
            <person name="Weitz H."/>
            <person name="Taylor A."/>
            <person name="Grigoriev I.V."/>
            <person name="Nagy L.G."/>
            <person name="Martin F."/>
            <person name="Kauserud H."/>
        </authorList>
    </citation>
    <scope>NUCLEOTIDE SEQUENCE</scope>
    <source>
        <strain evidence="3">CBHHK182m</strain>
    </source>
</reference>
<feature type="coiled-coil region" evidence="1">
    <location>
        <begin position="80"/>
        <end position="149"/>
    </location>
</feature>
<keyword evidence="4" id="KW-1185">Reference proteome</keyword>
<proteinExistence type="predicted"/>
<feature type="region of interest" description="Disordered" evidence="2">
    <location>
        <begin position="37"/>
        <end position="71"/>
    </location>
</feature>
<evidence type="ECO:0000313" key="3">
    <source>
        <dbReference type="EMBL" id="KAJ7711808.1"/>
    </source>
</evidence>
<dbReference type="Proteomes" id="UP001215598">
    <property type="component" value="Unassembled WGS sequence"/>
</dbReference>
<protein>
    <submittedName>
        <fullName evidence="3">Uncharacterized protein</fullName>
    </submittedName>
</protein>
<dbReference type="EMBL" id="JARKIB010000385">
    <property type="protein sequence ID" value="KAJ7711808.1"/>
    <property type="molecule type" value="Genomic_DNA"/>
</dbReference>
<evidence type="ECO:0000313" key="4">
    <source>
        <dbReference type="Proteomes" id="UP001215598"/>
    </source>
</evidence>
<gene>
    <name evidence="3" type="ORF">B0H16DRAFT_1480016</name>
</gene>
<evidence type="ECO:0000256" key="2">
    <source>
        <dbReference type="SAM" id="MobiDB-lite"/>
    </source>
</evidence>